<dbReference type="HOGENOM" id="CLU_018398_3_2_0"/>
<evidence type="ECO:0000256" key="1">
    <source>
        <dbReference type="ARBA" id="ARBA00012771"/>
    </source>
</evidence>
<dbReference type="GO" id="GO:0032259">
    <property type="term" value="P:methylation"/>
    <property type="evidence" value="ECO:0007669"/>
    <property type="project" value="UniProtKB-KW"/>
</dbReference>
<dbReference type="PATRIC" id="fig|1006576.9.peg.1250"/>
<keyword evidence="2 7" id="KW-0489">Methyltransferase</keyword>
<evidence type="ECO:0000256" key="5">
    <source>
        <dbReference type="ARBA" id="ARBA00048391"/>
    </source>
</evidence>
<dbReference type="InterPro" id="IPR002052">
    <property type="entry name" value="DNA_methylase_N6_adenine_CS"/>
</dbReference>
<dbReference type="CDD" id="cd02440">
    <property type="entry name" value="AdoMet_MTases"/>
    <property type="match status" value="1"/>
</dbReference>
<evidence type="ECO:0000256" key="3">
    <source>
        <dbReference type="ARBA" id="ARBA00022679"/>
    </source>
</evidence>
<dbReference type="Proteomes" id="UP000032809">
    <property type="component" value="Chromosome I"/>
</dbReference>
<dbReference type="PROSITE" id="PS00092">
    <property type="entry name" value="N6_MTASE"/>
    <property type="match status" value="1"/>
</dbReference>
<dbReference type="PANTHER" id="PTHR18895:SF74">
    <property type="entry name" value="MTRF1L RELEASE FACTOR GLUTAMINE METHYLTRANSFERASE"/>
    <property type="match status" value="1"/>
</dbReference>
<dbReference type="KEGG" id="dtn:DTL3_1249"/>
<dbReference type="GO" id="GO:0003676">
    <property type="term" value="F:nucleic acid binding"/>
    <property type="evidence" value="ECO:0007669"/>
    <property type="project" value="InterPro"/>
</dbReference>
<dbReference type="NCBIfam" id="TIGR00536">
    <property type="entry name" value="hemK_fam"/>
    <property type="match status" value="1"/>
</dbReference>
<evidence type="ECO:0000313" key="8">
    <source>
        <dbReference type="Proteomes" id="UP000032809"/>
    </source>
</evidence>
<dbReference type="InterPro" id="IPR007848">
    <property type="entry name" value="Small_mtfrase_dom"/>
</dbReference>
<evidence type="ECO:0000313" key="7">
    <source>
        <dbReference type="EMBL" id="CEP78547.1"/>
    </source>
</evidence>
<keyword evidence="8" id="KW-1185">Reference proteome</keyword>
<proteinExistence type="predicted"/>
<dbReference type="OrthoDB" id="9800643at2"/>
<dbReference type="Pfam" id="PF05175">
    <property type="entry name" value="MTS"/>
    <property type="match status" value="1"/>
</dbReference>
<evidence type="ECO:0000259" key="6">
    <source>
        <dbReference type="Pfam" id="PF05175"/>
    </source>
</evidence>
<dbReference type="EMBL" id="LN824141">
    <property type="protein sequence ID" value="CEP78547.1"/>
    <property type="molecule type" value="Genomic_DNA"/>
</dbReference>
<sequence>MKLIQLINLFKGEAKVSSFEILKAISLIEGKEISYYLQDSELEISEETFIKIKKYYLDNYPLEYLTNKVNFLGLDFFVNENVLIPRIETEDLVLIALELIKTKQINNIADIGTGSGVIAITIKKKLPYVNVWATDVSLEALEISKLNANKLGVFIDFRHGAFLEPLLEDLSKIELIISNPPYVESFYIDKSHQLQYEPRIALDGGKDGLNFFRKLTMYSKYLKDKRLLLETNEFNTNQACEILSKIGKTKIIQDSFGKNRFILVSNLD</sequence>
<dbReference type="AlphaFoldDB" id="A0A0C7NRQ1"/>
<dbReference type="EC" id="2.1.1.297" evidence="1"/>
<feature type="domain" description="Methyltransferase small" evidence="6">
    <location>
        <begin position="97"/>
        <end position="185"/>
    </location>
</feature>
<dbReference type="Gene3D" id="3.40.50.150">
    <property type="entry name" value="Vaccinia Virus protein VP39"/>
    <property type="match status" value="1"/>
</dbReference>
<dbReference type="InterPro" id="IPR029063">
    <property type="entry name" value="SAM-dependent_MTases_sf"/>
</dbReference>
<dbReference type="GO" id="GO:0102559">
    <property type="term" value="F:peptide chain release factor N(5)-glutamine methyltransferase activity"/>
    <property type="evidence" value="ECO:0007669"/>
    <property type="project" value="UniProtKB-EC"/>
</dbReference>
<dbReference type="RefSeq" id="WP_045087972.1">
    <property type="nucleotide sequence ID" value="NZ_LN824141.1"/>
</dbReference>
<protein>
    <recommendedName>
        <fullName evidence="1">peptide chain release factor N(5)-glutamine methyltransferase</fullName>
        <ecNumber evidence="1">2.1.1.297</ecNumber>
    </recommendedName>
</protein>
<dbReference type="SUPFAM" id="SSF53335">
    <property type="entry name" value="S-adenosyl-L-methionine-dependent methyltransferases"/>
    <property type="match status" value="1"/>
</dbReference>
<dbReference type="PANTHER" id="PTHR18895">
    <property type="entry name" value="HEMK METHYLTRANSFERASE"/>
    <property type="match status" value="1"/>
</dbReference>
<dbReference type="InterPro" id="IPR004556">
    <property type="entry name" value="HemK-like"/>
</dbReference>
<organism evidence="7 8">
    <name type="scientific">Defluviitoga tunisiensis</name>
    <dbReference type="NCBI Taxonomy" id="1006576"/>
    <lineage>
        <taxon>Bacteria</taxon>
        <taxon>Thermotogati</taxon>
        <taxon>Thermotogota</taxon>
        <taxon>Thermotogae</taxon>
        <taxon>Petrotogales</taxon>
        <taxon>Petrotogaceae</taxon>
        <taxon>Defluviitoga</taxon>
    </lineage>
</organism>
<evidence type="ECO:0000256" key="4">
    <source>
        <dbReference type="ARBA" id="ARBA00022691"/>
    </source>
</evidence>
<comment type="catalytic activity">
    <reaction evidence="5">
        <text>L-glutaminyl-[peptide chain release factor] + S-adenosyl-L-methionine = N(5)-methyl-L-glutaminyl-[peptide chain release factor] + S-adenosyl-L-homocysteine + H(+)</text>
        <dbReference type="Rhea" id="RHEA:42896"/>
        <dbReference type="Rhea" id="RHEA-COMP:10271"/>
        <dbReference type="Rhea" id="RHEA-COMP:10272"/>
        <dbReference type="ChEBI" id="CHEBI:15378"/>
        <dbReference type="ChEBI" id="CHEBI:30011"/>
        <dbReference type="ChEBI" id="CHEBI:57856"/>
        <dbReference type="ChEBI" id="CHEBI:59789"/>
        <dbReference type="ChEBI" id="CHEBI:61891"/>
        <dbReference type="EC" id="2.1.1.297"/>
    </reaction>
</comment>
<accession>A0A0C7NRQ1</accession>
<keyword evidence="4" id="KW-0949">S-adenosyl-L-methionine</keyword>
<keyword evidence="3 7" id="KW-0808">Transferase</keyword>
<gene>
    <name evidence="7" type="primary">hemK</name>
    <name evidence="7" type="ORF">DTL3_1249</name>
</gene>
<reference evidence="8" key="1">
    <citation type="submission" date="2014-11" db="EMBL/GenBank/DDBJ databases">
        <authorList>
            <person name="Wibberg D."/>
        </authorList>
    </citation>
    <scope>NUCLEOTIDE SEQUENCE [LARGE SCALE GENOMIC DNA]</scope>
    <source>
        <strain evidence="8">L3</strain>
    </source>
</reference>
<dbReference type="STRING" id="1006576.DTL3_1249"/>
<dbReference type="InterPro" id="IPR050320">
    <property type="entry name" value="N5-glutamine_MTase"/>
</dbReference>
<evidence type="ECO:0000256" key="2">
    <source>
        <dbReference type="ARBA" id="ARBA00022603"/>
    </source>
</evidence>
<name>A0A0C7NRQ1_DEFTU</name>